<reference evidence="3" key="1">
    <citation type="journal article" date="2019" name="Int. J. Syst. Evol. Microbiol.">
        <title>The Global Catalogue of Microorganisms (GCM) 10K type strain sequencing project: providing services to taxonomists for standard genome sequencing and annotation.</title>
        <authorList>
            <consortium name="The Broad Institute Genomics Platform"/>
            <consortium name="The Broad Institute Genome Sequencing Center for Infectious Disease"/>
            <person name="Wu L."/>
            <person name="Ma J."/>
        </authorList>
    </citation>
    <scope>NUCLEOTIDE SEQUENCE [LARGE SCALE GENOMIC DNA]</scope>
    <source>
        <strain evidence="3">FCH27</strain>
    </source>
</reference>
<keyword evidence="2" id="KW-0255">Endonuclease</keyword>
<keyword evidence="3" id="KW-1185">Reference proteome</keyword>
<organism evidence="2 3">
    <name type="scientific">Nocardioides astragali</name>
    <dbReference type="NCBI Taxonomy" id="1776736"/>
    <lineage>
        <taxon>Bacteria</taxon>
        <taxon>Bacillati</taxon>
        <taxon>Actinomycetota</taxon>
        <taxon>Actinomycetes</taxon>
        <taxon>Propionibacteriales</taxon>
        <taxon>Nocardioidaceae</taxon>
        <taxon>Nocardioides</taxon>
    </lineage>
</organism>
<dbReference type="InterPro" id="IPR051916">
    <property type="entry name" value="GPI-anchor_lipid_remodeler"/>
</dbReference>
<dbReference type="SUPFAM" id="SSF56219">
    <property type="entry name" value="DNase I-like"/>
    <property type="match status" value="1"/>
</dbReference>
<gene>
    <name evidence="2" type="ORF">ACFQO6_02130</name>
</gene>
<keyword evidence="2" id="KW-0378">Hydrolase</keyword>
<accession>A0ABW2MZ34</accession>
<dbReference type="Gene3D" id="3.60.10.10">
    <property type="entry name" value="Endonuclease/exonuclease/phosphatase"/>
    <property type="match status" value="1"/>
</dbReference>
<dbReference type="GO" id="GO:0004519">
    <property type="term" value="F:endonuclease activity"/>
    <property type="evidence" value="ECO:0007669"/>
    <property type="project" value="UniProtKB-KW"/>
</dbReference>
<dbReference type="PANTHER" id="PTHR14859">
    <property type="entry name" value="CALCOFLUOR WHITE HYPERSENSITIVE PROTEIN PRECURSOR"/>
    <property type="match status" value="1"/>
</dbReference>
<dbReference type="Pfam" id="PF03372">
    <property type="entry name" value="Exo_endo_phos"/>
    <property type="match status" value="1"/>
</dbReference>
<dbReference type="InterPro" id="IPR005135">
    <property type="entry name" value="Endo/exonuclease/phosphatase"/>
</dbReference>
<comment type="caution">
    <text evidence="2">The sequence shown here is derived from an EMBL/GenBank/DDBJ whole genome shotgun (WGS) entry which is preliminary data.</text>
</comment>
<dbReference type="RefSeq" id="WP_255890171.1">
    <property type="nucleotide sequence ID" value="NZ_JAFMZM010000003.1"/>
</dbReference>
<sequence>MTSRPMGHEGEMRLASFNILHARSQQDDRVDIDRFAAAIASLDADVLALQEVDRYQSRSSDADLTAVAADAMGAPEHRFVAALSGVPGATWMAADGNEQPDSAAYGIALLSRYPVHAWHTVRLAPVPLKFPMWFKGSRRPELIRDEPRVAVAAAVETPHGMVTVADVHLTFVEWWNGRQLALVRDSLATANRPLVLMGDLNMGPARAARITGMRPLVSQPTFPAHTPRMQLDHVLLDGDLPTATGRAVEMPLSDHRALVVDVSDRRRPNPSHSSQEAW</sequence>
<protein>
    <submittedName>
        <fullName evidence="2">Endonuclease/exonuclease/phosphatase family protein</fullName>
    </submittedName>
</protein>
<evidence type="ECO:0000313" key="3">
    <source>
        <dbReference type="Proteomes" id="UP001596524"/>
    </source>
</evidence>
<evidence type="ECO:0000313" key="2">
    <source>
        <dbReference type="EMBL" id="MFC7359050.1"/>
    </source>
</evidence>
<proteinExistence type="predicted"/>
<keyword evidence="2" id="KW-0540">Nuclease</keyword>
<dbReference type="Proteomes" id="UP001596524">
    <property type="component" value="Unassembled WGS sequence"/>
</dbReference>
<evidence type="ECO:0000259" key="1">
    <source>
        <dbReference type="Pfam" id="PF03372"/>
    </source>
</evidence>
<dbReference type="EMBL" id="JBHTCH010000001">
    <property type="protein sequence ID" value="MFC7359050.1"/>
    <property type="molecule type" value="Genomic_DNA"/>
</dbReference>
<name>A0ABW2MZ34_9ACTN</name>
<dbReference type="InterPro" id="IPR036691">
    <property type="entry name" value="Endo/exonu/phosph_ase_sf"/>
</dbReference>
<dbReference type="PANTHER" id="PTHR14859:SF15">
    <property type="entry name" value="ENDONUCLEASE_EXONUCLEASE_PHOSPHATASE DOMAIN-CONTAINING PROTEIN"/>
    <property type="match status" value="1"/>
</dbReference>
<feature type="domain" description="Endonuclease/exonuclease/phosphatase" evidence="1">
    <location>
        <begin position="15"/>
        <end position="255"/>
    </location>
</feature>